<keyword evidence="1" id="KW-0812">Transmembrane</keyword>
<evidence type="ECO:0000313" key="4">
    <source>
        <dbReference type="Proteomes" id="UP000007478"/>
    </source>
</evidence>
<dbReference type="SUPFAM" id="SSF46785">
    <property type="entry name" value="Winged helix' DNA-binding domain"/>
    <property type="match status" value="1"/>
</dbReference>
<feature type="domain" description="DUF7343" evidence="2">
    <location>
        <begin position="249"/>
        <end position="307"/>
    </location>
</feature>
<dbReference type="Pfam" id="PF24034">
    <property type="entry name" value="DUF7343"/>
    <property type="match status" value="1"/>
</dbReference>
<accession>F0LGY2</accession>
<dbReference type="AlphaFoldDB" id="F0LGY2"/>
<evidence type="ECO:0000259" key="2">
    <source>
        <dbReference type="Pfam" id="PF24034"/>
    </source>
</evidence>
<dbReference type="HOGENOM" id="CLU_989094_0_0_2"/>
<dbReference type="InterPro" id="IPR036388">
    <property type="entry name" value="WH-like_DNA-bd_sf"/>
</dbReference>
<keyword evidence="1" id="KW-1133">Transmembrane helix</keyword>
<dbReference type="InterPro" id="IPR036390">
    <property type="entry name" value="WH_DNA-bd_sf"/>
</dbReference>
<proteinExistence type="predicted"/>
<dbReference type="InterPro" id="IPR011991">
    <property type="entry name" value="ArsR-like_HTH"/>
</dbReference>
<dbReference type="CDD" id="cd00090">
    <property type="entry name" value="HTH_ARSR"/>
    <property type="match status" value="1"/>
</dbReference>
<dbReference type="eggNOG" id="arCOG00381">
    <property type="taxonomic scope" value="Archaea"/>
</dbReference>
<dbReference type="KEGG" id="tba:TERMP_01214"/>
<evidence type="ECO:0000313" key="3">
    <source>
        <dbReference type="EMBL" id="ADT84190.1"/>
    </source>
</evidence>
<dbReference type="Gene3D" id="1.10.10.10">
    <property type="entry name" value="Winged helix-like DNA-binding domain superfamily/Winged helix DNA-binding domain"/>
    <property type="match status" value="1"/>
</dbReference>
<dbReference type="PATRIC" id="fig|391623.17.peg.1216"/>
<protein>
    <recommendedName>
        <fullName evidence="2">DUF7343 domain-containing protein</fullName>
    </recommendedName>
</protein>
<gene>
    <name evidence="3" type="ordered locus">TERMP_01214</name>
</gene>
<feature type="transmembrane region" description="Helical" evidence="1">
    <location>
        <begin position="217"/>
        <end position="237"/>
    </location>
</feature>
<keyword evidence="4" id="KW-1185">Reference proteome</keyword>
<dbReference type="EMBL" id="CP002372">
    <property type="protein sequence ID" value="ADT84190.1"/>
    <property type="molecule type" value="Genomic_DNA"/>
</dbReference>
<dbReference type="RefSeq" id="WP_013467488.1">
    <property type="nucleotide sequence ID" value="NC_014804.1"/>
</dbReference>
<dbReference type="GeneID" id="10041531"/>
<sequence length="310" mass="35464">MSPVENQKSKRRKSALIIMLFVIFLLPFASSQGEYDYNIESYSIYFDIVNDNTIKETIEISLTANTNFSRYVFYSDYPIENPDAIVKINGEMKIVNVSVSKIVGGINAVYVKFPPVKKGDRITIKISFYSSGMLQNVQNKKQFAYYIRFNQPVNLFYVRLFIPKGYAILSPIIPSPDMVESSENRLVLEWRRENIKAGEEFYFIVGFSGEIKGFSPLWLVVIFVSAFAGGFFAGMLYKERKGKEKVEVLRSDEEKVIELLKNGPVLQSELVKKLGVSKAKVSLLLKDMEKKGLIERVKEGRSYLVRLKES</sequence>
<dbReference type="Proteomes" id="UP000007478">
    <property type="component" value="Chromosome"/>
</dbReference>
<organism evidence="3 4">
    <name type="scientific">Thermococcus barophilus (strain DSM 11836 / MP)</name>
    <dbReference type="NCBI Taxonomy" id="391623"/>
    <lineage>
        <taxon>Archaea</taxon>
        <taxon>Methanobacteriati</taxon>
        <taxon>Methanobacteriota</taxon>
        <taxon>Thermococci</taxon>
        <taxon>Thermococcales</taxon>
        <taxon>Thermococcaceae</taxon>
        <taxon>Thermococcus</taxon>
    </lineage>
</organism>
<keyword evidence="1" id="KW-0472">Membrane</keyword>
<evidence type="ECO:0000256" key="1">
    <source>
        <dbReference type="SAM" id="Phobius"/>
    </source>
</evidence>
<dbReference type="InterPro" id="IPR055767">
    <property type="entry name" value="DUF7343"/>
</dbReference>
<reference evidence="3 4" key="1">
    <citation type="journal article" date="2011" name="J. Bacteriol.">
        <title>Complete genome sequence of the hyperthermophilic, piezophilic, heterotrophic, and carboxydotrophic archaeon Thermococcus barophilus MP.</title>
        <authorList>
            <person name="Vannier P."/>
            <person name="Marteinsson V.T."/>
            <person name="Fridjonsson O.H."/>
            <person name="Oger P."/>
            <person name="Jebbar M."/>
        </authorList>
    </citation>
    <scope>NUCLEOTIDE SEQUENCE [LARGE SCALE GENOMIC DNA]</scope>
    <source>
        <strain evidence="4">DSM 11836 / MP</strain>
    </source>
</reference>
<name>F0LGY2_THEBM</name>